<evidence type="ECO:0000313" key="3">
    <source>
        <dbReference type="EMBL" id="ODQ80642.1"/>
    </source>
</evidence>
<gene>
    <name evidence="3" type="ORF">BABINDRAFT_125785</name>
</gene>
<feature type="domain" description="Utp8 beta-propeller" evidence="1">
    <location>
        <begin position="1"/>
        <end position="336"/>
    </location>
</feature>
<sequence>MPSLSDPYTITTLPRVADLHSSERAVICETADPQAHTLDIGLSGSIIGSYITRPSPKLVWSYALSPNTVVNALASHSAGRKIFAVGLTERKKHTLKFIAQQEEDASMVNIETASRVVGIQFSADGKLAYTVLVSGEVSAYDMTGTAVWTLAAQNRVVYHKFVEDSGLLIVEVVGQKLQARLVALASGAEVSSHVIEAKYTESLFAYSAGNLFRYSKQTLTTYSLPSYQQTHIVSLKGKISAEFTNVALLAPAPNRVLISDKTSVFLLNNKFDAVLATLALKSDVRLMSCCAVAGASLKTSATHAIGTIAKRDTAYVVMIPVDVGLGNLSESLGKGLHTGGQVISGVPALVGGPKFDLAKSAKVQATEAKEIISELKKLDVATWEAVVPYLKGAVWAKSQAPELSVFEAEKDRIVDANLILQIVTMIFGPASNMKLSRTFVPESTIIYLLTHPLFPVSYTAGLLGALAAHPRLLRQALVTCPNLTCAEITSQLANDNDELFGDAATRLQEEFSPVQITAAAVSLPNLEGIVQRAQTLNAWGIMPSLIDAGGLFGWSTELIDSLLADVDAQVRSLAESSQNLTLVNQALVLTTPVKKKKKGTNGSLVNVAEERQQEQLESILTLNDTTRLVGDTRRVPLYSVEKLSL</sequence>
<dbReference type="InterPro" id="IPR018843">
    <property type="entry name" value="Utp8_b-prop"/>
</dbReference>
<dbReference type="RefSeq" id="XP_018985970.1">
    <property type="nucleotide sequence ID" value="XM_019126982.1"/>
</dbReference>
<dbReference type="AlphaFoldDB" id="A0A1E3QUI2"/>
<dbReference type="EMBL" id="KV454429">
    <property type="protein sequence ID" value="ODQ80642.1"/>
    <property type="molecule type" value="Genomic_DNA"/>
</dbReference>
<proteinExistence type="predicted"/>
<dbReference type="SUPFAM" id="SSF50969">
    <property type="entry name" value="YVTN repeat-like/Quinoprotein amine dehydrogenase"/>
    <property type="match status" value="1"/>
</dbReference>
<dbReference type="Proteomes" id="UP000094336">
    <property type="component" value="Unassembled WGS sequence"/>
</dbReference>
<evidence type="ECO:0000259" key="1">
    <source>
        <dbReference type="Pfam" id="PF10395"/>
    </source>
</evidence>
<dbReference type="OrthoDB" id="4055624at2759"/>
<dbReference type="InterPro" id="IPR053881">
    <property type="entry name" value="Utp8_C"/>
</dbReference>
<protein>
    <submittedName>
        <fullName evidence="3">Uncharacterized protein</fullName>
    </submittedName>
</protein>
<feature type="non-terminal residue" evidence="3">
    <location>
        <position position="1"/>
    </location>
</feature>
<evidence type="ECO:0000313" key="4">
    <source>
        <dbReference type="Proteomes" id="UP000094336"/>
    </source>
</evidence>
<evidence type="ECO:0000259" key="2">
    <source>
        <dbReference type="Pfam" id="PF22542"/>
    </source>
</evidence>
<reference evidence="4" key="1">
    <citation type="submission" date="2016-05" db="EMBL/GenBank/DDBJ databases">
        <title>Comparative genomics of biotechnologically important yeasts.</title>
        <authorList>
            <consortium name="DOE Joint Genome Institute"/>
            <person name="Riley R."/>
            <person name="Haridas S."/>
            <person name="Wolfe K.H."/>
            <person name="Lopes M.R."/>
            <person name="Hittinger C.T."/>
            <person name="Goker M."/>
            <person name="Salamov A."/>
            <person name="Wisecaver J."/>
            <person name="Long T.M."/>
            <person name="Aerts A.L."/>
            <person name="Barry K."/>
            <person name="Choi C."/>
            <person name="Clum A."/>
            <person name="Coughlan A.Y."/>
            <person name="Deshpande S."/>
            <person name="Douglass A.P."/>
            <person name="Hanson S.J."/>
            <person name="Klenk H.-P."/>
            <person name="Labutti K."/>
            <person name="Lapidus A."/>
            <person name="Lindquist E."/>
            <person name="Lipzen A."/>
            <person name="Meier-Kolthoff J.P."/>
            <person name="Ohm R.A."/>
            <person name="Otillar R.P."/>
            <person name="Pangilinan J."/>
            <person name="Peng Y."/>
            <person name="Rokas A."/>
            <person name="Rosa C.A."/>
            <person name="Scheuner C."/>
            <person name="Sibirny A.A."/>
            <person name="Slot J.C."/>
            <person name="Stielow J.B."/>
            <person name="Sun H."/>
            <person name="Kurtzman C.P."/>
            <person name="Blackwell M."/>
            <person name="Grigoriev I.V."/>
            <person name="Jeffries T.W."/>
        </authorList>
    </citation>
    <scope>NUCLEOTIDE SEQUENCE [LARGE SCALE GENOMIC DNA]</scope>
    <source>
        <strain evidence="4">NRRL Y-12698</strain>
    </source>
</reference>
<dbReference type="Pfam" id="PF10395">
    <property type="entry name" value="Utp8_b_propeller"/>
    <property type="match status" value="1"/>
</dbReference>
<feature type="domain" description="Utp8 C-terminal" evidence="2">
    <location>
        <begin position="358"/>
        <end position="644"/>
    </location>
</feature>
<accession>A0A1E3QUI2</accession>
<dbReference type="Pfam" id="PF22542">
    <property type="entry name" value="Utp8_C"/>
    <property type="match status" value="1"/>
</dbReference>
<dbReference type="GeneID" id="30144836"/>
<organism evidence="3 4">
    <name type="scientific">Babjeviella inositovora NRRL Y-12698</name>
    <dbReference type="NCBI Taxonomy" id="984486"/>
    <lineage>
        <taxon>Eukaryota</taxon>
        <taxon>Fungi</taxon>
        <taxon>Dikarya</taxon>
        <taxon>Ascomycota</taxon>
        <taxon>Saccharomycotina</taxon>
        <taxon>Pichiomycetes</taxon>
        <taxon>Serinales incertae sedis</taxon>
        <taxon>Babjeviella</taxon>
    </lineage>
</organism>
<dbReference type="STRING" id="984486.A0A1E3QUI2"/>
<name>A0A1E3QUI2_9ASCO</name>
<dbReference type="InterPro" id="IPR011044">
    <property type="entry name" value="Quino_amine_DH_bsu"/>
</dbReference>
<keyword evidence="4" id="KW-1185">Reference proteome</keyword>